<keyword evidence="3 6" id="KW-0963">Cytoplasm</keyword>
<keyword evidence="5 6" id="KW-0648">Protein biosynthesis</keyword>
<evidence type="ECO:0000256" key="8">
    <source>
        <dbReference type="RuleBase" id="RU004389"/>
    </source>
</evidence>
<evidence type="ECO:0000256" key="2">
    <source>
        <dbReference type="ARBA" id="ARBA00009479"/>
    </source>
</evidence>
<sequence>MQCRLRNLKSGNSYEVRFSSTEPVERANLEHHDMEFLYKDDNLYHFMNTETFEQVALNEEALGDHAKYMTDGLRVQISFFEGQPIAVELPPTIELEVVETEPEVKGATASNSPKPAKLSNGVTVMVPPFIRVGDRIRINPNEDKYLERVK</sequence>
<feature type="domain" description="Translation elongation factor P/YeiP central" evidence="10">
    <location>
        <begin position="31"/>
        <end position="85"/>
    </location>
</feature>
<dbReference type="CDD" id="cd04470">
    <property type="entry name" value="S1_EF-P_repeat_1"/>
    <property type="match status" value="1"/>
</dbReference>
<evidence type="ECO:0000259" key="9">
    <source>
        <dbReference type="SMART" id="SM00841"/>
    </source>
</evidence>
<protein>
    <recommendedName>
        <fullName evidence="6 7">Elongation factor P</fullName>
        <shortName evidence="6">EF-P</shortName>
    </recommendedName>
</protein>
<dbReference type="PANTHER" id="PTHR30053">
    <property type="entry name" value="ELONGATION FACTOR P"/>
    <property type="match status" value="1"/>
</dbReference>
<dbReference type="Proteomes" id="UP000262583">
    <property type="component" value="Chromosome"/>
</dbReference>
<dbReference type="GO" id="GO:0043043">
    <property type="term" value="P:peptide biosynthetic process"/>
    <property type="evidence" value="ECO:0007669"/>
    <property type="project" value="InterPro"/>
</dbReference>
<evidence type="ECO:0000259" key="10">
    <source>
        <dbReference type="SMART" id="SM01185"/>
    </source>
</evidence>
<organism evidence="11 12">
    <name type="scientific">Sumerlaea chitinivorans</name>
    <dbReference type="NCBI Taxonomy" id="2250252"/>
    <lineage>
        <taxon>Bacteria</taxon>
        <taxon>Candidatus Sumerlaeota</taxon>
        <taxon>Candidatus Sumerlaeia</taxon>
        <taxon>Candidatus Sumerlaeales</taxon>
        <taxon>Candidatus Sumerlaeaceae</taxon>
        <taxon>Candidatus Sumerlaea</taxon>
    </lineage>
</organism>
<dbReference type="FunFam" id="2.40.50.140:FF:000009">
    <property type="entry name" value="Elongation factor P"/>
    <property type="match status" value="1"/>
</dbReference>
<dbReference type="GO" id="GO:0003746">
    <property type="term" value="F:translation elongation factor activity"/>
    <property type="evidence" value="ECO:0007669"/>
    <property type="project" value="UniProtKB-UniRule"/>
</dbReference>
<evidence type="ECO:0000313" key="12">
    <source>
        <dbReference type="Proteomes" id="UP000262583"/>
    </source>
</evidence>
<dbReference type="Gene3D" id="2.40.50.140">
    <property type="entry name" value="Nucleic acid-binding proteins"/>
    <property type="match status" value="2"/>
</dbReference>
<dbReference type="SUPFAM" id="SSF50249">
    <property type="entry name" value="Nucleic acid-binding proteins"/>
    <property type="match status" value="2"/>
</dbReference>
<gene>
    <name evidence="6" type="primary">efp</name>
    <name evidence="11" type="ORF">BRCON_0863</name>
</gene>
<dbReference type="GO" id="GO:0005829">
    <property type="term" value="C:cytosol"/>
    <property type="evidence" value="ECO:0007669"/>
    <property type="project" value="UniProtKB-ARBA"/>
</dbReference>
<evidence type="ECO:0000313" key="11">
    <source>
        <dbReference type="EMBL" id="AXA35640.1"/>
    </source>
</evidence>
<dbReference type="NCBIfam" id="NF001810">
    <property type="entry name" value="PRK00529.1"/>
    <property type="match status" value="1"/>
</dbReference>
<dbReference type="PANTHER" id="PTHR30053:SF14">
    <property type="entry name" value="TRANSLATION ELONGATION FACTOR KOW-LIKE DOMAIN-CONTAINING PROTEIN"/>
    <property type="match status" value="1"/>
</dbReference>
<evidence type="ECO:0000256" key="5">
    <source>
        <dbReference type="ARBA" id="ARBA00022917"/>
    </source>
</evidence>
<proteinExistence type="inferred from homology"/>
<keyword evidence="4 6" id="KW-0251">Elongation factor</keyword>
<dbReference type="KEGG" id="schv:BRCON_0863"/>
<dbReference type="InterPro" id="IPR020599">
    <property type="entry name" value="Transl_elong_fac_P/YeiP"/>
</dbReference>
<comment type="subcellular location">
    <subcellularLocation>
        <location evidence="6">Cytoplasm</location>
    </subcellularLocation>
</comment>
<comment type="similarity">
    <text evidence="2 6 8">Belongs to the elongation factor P family.</text>
</comment>
<dbReference type="InterPro" id="IPR001059">
    <property type="entry name" value="Transl_elong_P/YeiP_cen"/>
</dbReference>
<dbReference type="PIRSF" id="PIRSF005901">
    <property type="entry name" value="EF-P"/>
    <property type="match status" value="1"/>
</dbReference>
<dbReference type="InterPro" id="IPR011768">
    <property type="entry name" value="Transl_elongation_fac_P"/>
</dbReference>
<accession>A0A2Z4Y3D7</accession>
<evidence type="ECO:0000256" key="7">
    <source>
        <dbReference type="NCBIfam" id="TIGR00038"/>
    </source>
</evidence>
<dbReference type="InterPro" id="IPR013852">
    <property type="entry name" value="Transl_elong_P/YeiP_CS"/>
</dbReference>
<dbReference type="InterPro" id="IPR015365">
    <property type="entry name" value="Elong-fact-P_C"/>
</dbReference>
<dbReference type="HAMAP" id="MF_00141">
    <property type="entry name" value="EF_P"/>
    <property type="match status" value="1"/>
</dbReference>
<feature type="domain" description="Elongation factor P C-terminal" evidence="9">
    <location>
        <begin position="93"/>
        <end position="148"/>
    </location>
</feature>
<dbReference type="SMART" id="SM00841">
    <property type="entry name" value="Elong-fact-P_C"/>
    <property type="match status" value="1"/>
</dbReference>
<evidence type="ECO:0000256" key="1">
    <source>
        <dbReference type="ARBA" id="ARBA00004815"/>
    </source>
</evidence>
<dbReference type="UniPathway" id="UPA00345"/>
<evidence type="ECO:0000256" key="4">
    <source>
        <dbReference type="ARBA" id="ARBA00022768"/>
    </source>
</evidence>
<evidence type="ECO:0000256" key="6">
    <source>
        <dbReference type="HAMAP-Rule" id="MF_00141"/>
    </source>
</evidence>
<dbReference type="PROSITE" id="PS01275">
    <property type="entry name" value="EFP"/>
    <property type="match status" value="1"/>
</dbReference>
<name>A0A2Z4Y3D7_SUMC1</name>
<comment type="function">
    <text evidence="6">Involved in peptide bond synthesis. Stimulates efficient translation and peptide-bond synthesis on native or reconstituted 70S ribosomes in vitro. Probably functions indirectly by altering the affinity of the ribosome for aminoacyl-tRNA, thus increasing their reactivity as acceptors for peptidyl transferase.</text>
</comment>
<dbReference type="EMBL" id="CP030759">
    <property type="protein sequence ID" value="AXA35640.1"/>
    <property type="molecule type" value="Genomic_DNA"/>
</dbReference>
<comment type="pathway">
    <text evidence="1 6">Protein biosynthesis; polypeptide chain elongation.</text>
</comment>
<evidence type="ECO:0000256" key="3">
    <source>
        <dbReference type="ARBA" id="ARBA00022490"/>
    </source>
</evidence>
<dbReference type="InterPro" id="IPR012340">
    <property type="entry name" value="NA-bd_OB-fold"/>
</dbReference>
<reference evidence="11 12" key="1">
    <citation type="submission" date="2018-05" db="EMBL/GenBank/DDBJ databases">
        <title>A metagenomic window into the 2 km-deep terrestrial subsurface aquifer revealed taxonomically and functionally diverse microbial community comprising novel uncultured bacterial lineages.</title>
        <authorList>
            <person name="Kadnikov V.V."/>
            <person name="Mardanov A.V."/>
            <person name="Beletsky A.V."/>
            <person name="Banks D."/>
            <person name="Pimenov N.V."/>
            <person name="Frank Y.A."/>
            <person name="Karnachuk O.V."/>
            <person name="Ravin N.V."/>
        </authorList>
    </citation>
    <scope>NUCLEOTIDE SEQUENCE [LARGE SCALE GENOMIC DNA]</scope>
    <source>
        <strain evidence="11">BY</strain>
    </source>
</reference>
<dbReference type="Pfam" id="PF01132">
    <property type="entry name" value="EFP"/>
    <property type="match status" value="1"/>
</dbReference>
<dbReference type="FunFam" id="2.40.50.140:FF:000004">
    <property type="entry name" value="Elongation factor P"/>
    <property type="match status" value="1"/>
</dbReference>
<dbReference type="NCBIfam" id="TIGR00038">
    <property type="entry name" value="efp"/>
    <property type="match status" value="1"/>
</dbReference>
<dbReference type="Pfam" id="PF09285">
    <property type="entry name" value="Elong-fact-P_C"/>
    <property type="match status" value="1"/>
</dbReference>
<dbReference type="AlphaFoldDB" id="A0A2Z4Y3D7"/>
<dbReference type="SMART" id="SM01185">
    <property type="entry name" value="EFP"/>
    <property type="match status" value="1"/>
</dbReference>
<dbReference type="CDD" id="cd05794">
    <property type="entry name" value="S1_EF-P_repeat_2"/>
    <property type="match status" value="1"/>
</dbReference>